<proteinExistence type="predicted"/>
<dbReference type="EMBL" id="SNRW01016885">
    <property type="protein sequence ID" value="KAA6368899.1"/>
    <property type="molecule type" value="Genomic_DNA"/>
</dbReference>
<dbReference type="AlphaFoldDB" id="A0A5J4UE27"/>
<reference evidence="1 2" key="1">
    <citation type="submission" date="2019-03" db="EMBL/GenBank/DDBJ databases">
        <title>Single cell metagenomics reveals metabolic interactions within the superorganism composed of flagellate Streblomastix strix and complex community of Bacteroidetes bacteria on its surface.</title>
        <authorList>
            <person name="Treitli S.C."/>
            <person name="Kolisko M."/>
            <person name="Husnik F."/>
            <person name="Keeling P."/>
            <person name="Hampl V."/>
        </authorList>
    </citation>
    <scope>NUCLEOTIDE SEQUENCE [LARGE SCALE GENOMIC DNA]</scope>
    <source>
        <strain evidence="1">ST1C</strain>
    </source>
</reference>
<sequence length="346" mass="40192">MQRVRTDYEIWTQQTIVQEIKRLRIATRSEYYKGYYEKQIVFATLLGDQGDYAYCAETETIWTYTADGVWINSNINTPNQVISKSNLISLQDEEQGNAGNVFSYSAGDHVHPISLWVKDKIYQLFEEKLDKIDLPTTLPNPDFLKFNIIDQNGIRQIECDGSVEKHITMHIQQPYSIEEILNEIIQPLPVEIIPLQDEIKGRIGGLDNGQRQYFANFDHAHPISSLLIGHYWDYTTTNLTTLEINKIDKVDLPTHLLNPKRLTLNINDDFIYYDGLSEQTAIIKASTLDVPRNDQFELAQQSNIQRYQNLLFEINNLYNMFQDGKTVYVFDTTEEMNITLLNELFT</sequence>
<organism evidence="1 2">
    <name type="scientific">Streblomastix strix</name>
    <dbReference type="NCBI Taxonomy" id="222440"/>
    <lineage>
        <taxon>Eukaryota</taxon>
        <taxon>Metamonada</taxon>
        <taxon>Preaxostyla</taxon>
        <taxon>Oxymonadida</taxon>
        <taxon>Streblomastigidae</taxon>
        <taxon>Streblomastix</taxon>
    </lineage>
</organism>
<evidence type="ECO:0000313" key="2">
    <source>
        <dbReference type="Proteomes" id="UP000324800"/>
    </source>
</evidence>
<evidence type="ECO:0000313" key="1">
    <source>
        <dbReference type="EMBL" id="KAA6368899.1"/>
    </source>
</evidence>
<accession>A0A5J4UE27</accession>
<protein>
    <submittedName>
        <fullName evidence="1">Uncharacterized protein</fullName>
    </submittedName>
</protein>
<name>A0A5J4UE27_9EUKA</name>
<comment type="caution">
    <text evidence="1">The sequence shown here is derived from an EMBL/GenBank/DDBJ whole genome shotgun (WGS) entry which is preliminary data.</text>
</comment>
<dbReference type="Proteomes" id="UP000324800">
    <property type="component" value="Unassembled WGS sequence"/>
</dbReference>
<gene>
    <name evidence="1" type="ORF">EZS28_035575</name>
</gene>